<feature type="transmembrane region" description="Helical" evidence="9">
    <location>
        <begin position="35"/>
        <end position="55"/>
    </location>
</feature>
<comment type="caution">
    <text evidence="10">The sequence shown here is derived from an EMBL/GenBank/DDBJ whole genome shotgun (WGS) entry which is preliminary data.</text>
</comment>
<comment type="function">
    <text evidence="1">May have a structural role to stabilize the lipid body during desiccation of the seed by preventing coalescence of the oil. Probably interacts with both lipid and phospholipid moieties of lipid bodies. May also provide recognition signals for specific lipase anchorage in lipolysis during seedling growth.</text>
</comment>
<reference evidence="10 11" key="1">
    <citation type="submission" date="2018-10" db="EMBL/GenBank/DDBJ databases">
        <title>A high-quality apple genome assembly.</title>
        <authorList>
            <person name="Hu J."/>
        </authorList>
    </citation>
    <scope>NUCLEOTIDE SEQUENCE [LARGE SCALE GENOMIC DNA]</scope>
    <source>
        <strain evidence="11">cv. HFTH1</strain>
        <tissue evidence="10">Young leaf</tissue>
    </source>
</reference>
<protein>
    <recommendedName>
        <fullName evidence="12">Oleosin</fullName>
    </recommendedName>
</protein>
<sequence length="116" mass="11901">MARNPENLSYQLAMASTAITFSGSLSVLSSLTLTAVVIGLVAATPLLVIFSPVLVPAGVAMLLLNTGLVMSGGLGATAAMVFYWVYNYATGQHPVGADKLDQLASTLASGVRSIKN</sequence>
<dbReference type="GO" id="GO:0048608">
    <property type="term" value="P:reproductive structure development"/>
    <property type="evidence" value="ECO:0007669"/>
    <property type="project" value="UniProtKB-ARBA"/>
</dbReference>
<evidence type="ECO:0008006" key="12">
    <source>
        <dbReference type="Google" id="ProtNLM"/>
    </source>
</evidence>
<dbReference type="GO" id="GO:0009791">
    <property type="term" value="P:post-embryonic development"/>
    <property type="evidence" value="ECO:0007669"/>
    <property type="project" value="UniProtKB-ARBA"/>
</dbReference>
<evidence type="ECO:0000256" key="1">
    <source>
        <dbReference type="ARBA" id="ARBA00002582"/>
    </source>
</evidence>
<proteinExistence type="inferred from homology"/>
<dbReference type="PANTHER" id="PTHR33203">
    <property type="entry name" value="OLEOSIN"/>
    <property type="match status" value="1"/>
</dbReference>
<evidence type="ECO:0000256" key="6">
    <source>
        <dbReference type="ARBA" id="ARBA00022692"/>
    </source>
</evidence>
<dbReference type="PANTHER" id="PTHR33203:SF31">
    <property type="entry name" value="OLEOSIN"/>
    <property type="match status" value="1"/>
</dbReference>
<dbReference type="InterPro" id="IPR000136">
    <property type="entry name" value="Oleosin"/>
</dbReference>
<dbReference type="GO" id="GO:0016020">
    <property type="term" value="C:membrane"/>
    <property type="evidence" value="ECO:0007669"/>
    <property type="project" value="UniProtKB-SubCell"/>
</dbReference>
<evidence type="ECO:0000256" key="8">
    <source>
        <dbReference type="ARBA" id="ARBA00023136"/>
    </source>
</evidence>
<keyword evidence="7 9" id="KW-1133">Transmembrane helix</keyword>
<keyword evidence="8 9" id="KW-0472">Membrane</keyword>
<comment type="similarity">
    <text evidence="4">Belongs to the oleosin family.</text>
</comment>
<keyword evidence="5" id="KW-0551">Lipid droplet</keyword>
<dbReference type="AlphaFoldDB" id="A0A498K3R5"/>
<dbReference type="Pfam" id="PF01277">
    <property type="entry name" value="Oleosin"/>
    <property type="match status" value="1"/>
</dbReference>
<evidence type="ECO:0000256" key="5">
    <source>
        <dbReference type="ARBA" id="ARBA00022677"/>
    </source>
</evidence>
<evidence type="ECO:0000256" key="9">
    <source>
        <dbReference type="SAM" id="Phobius"/>
    </source>
</evidence>
<accession>A0A498K3R5</accession>
<gene>
    <name evidence="10" type="ORF">DVH24_001188</name>
</gene>
<dbReference type="EMBL" id="RDQH01000330">
    <property type="protein sequence ID" value="RXI00954.1"/>
    <property type="molecule type" value="Genomic_DNA"/>
</dbReference>
<name>A0A498K3R5_MALDO</name>
<evidence type="ECO:0000256" key="7">
    <source>
        <dbReference type="ARBA" id="ARBA00022989"/>
    </source>
</evidence>
<organism evidence="10 11">
    <name type="scientific">Malus domestica</name>
    <name type="common">Apple</name>
    <name type="synonym">Pyrus malus</name>
    <dbReference type="NCBI Taxonomy" id="3750"/>
    <lineage>
        <taxon>Eukaryota</taxon>
        <taxon>Viridiplantae</taxon>
        <taxon>Streptophyta</taxon>
        <taxon>Embryophyta</taxon>
        <taxon>Tracheophyta</taxon>
        <taxon>Spermatophyta</taxon>
        <taxon>Magnoliopsida</taxon>
        <taxon>eudicotyledons</taxon>
        <taxon>Gunneridae</taxon>
        <taxon>Pentapetalae</taxon>
        <taxon>rosids</taxon>
        <taxon>fabids</taxon>
        <taxon>Rosales</taxon>
        <taxon>Rosaceae</taxon>
        <taxon>Amygdaloideae</taxon>
        <taxon>Maleae</taxon>
        <taxon>Malus</taxon>
    </lineage>
</organism>
<dbReference type="GO" id="GO:0019915">
    <property type="term" value="P:lipid storage"/>
    <property type="evidence" value="ECO:0007669"/>
    <property type="project" value="TreeGrafter"/>
</dbReference>
<keyword evidence="11" id="KW-1185">Reference proteome</keyword>
<keyword evidence="6 9" id="KW-0812">Transmembrane</keyword>
<dbReference type="GO" id="GO:0012511">
    <property type="term" value="C:monolayer-surrounded lipid storage body"/>
    <property type="evidence" value="ECO:0007669"/>
    <property type="project" value="InterPro"/>
</dbReference>
<evidence type="ECO:0000313" key="11">
    <source>
        <dbReference type="Proteomes" id="UP000290289"/>
    </source>
</evidence>
<feature type="transmembrane region" description="Helical" evidence="9">
    <location>
        <begin position="12"/>
        <end position="29"/>
    </location>
</feature>
<evidence type="ECO:0000256" key="3">
    <source>
        <dbReference type="ARBA" id="ARBA00004502"/>
    </source>
</evidence>
<comment type="subcellular location">
    <subcellularLocation>
        <location evidence="3">Lipid droplet</location>
    </subcellularLocation>
    <subcellularLocation>
        <location evidence="2">Membrane</location>
        <topology evidence="2">Multi-pass membrane protein</topology>
    </subcellularLocation>
</comment>
<feature type="transmembrane region" description="Helical" evidence="9">
    <location>
        <begin position="62"/>
        <end position="86"/>
    </location>
</feature>
<evidence type="ECO:0000256" key="2">
    <source>
        <dbReference type="ARBA" id="ARBA00004141"/>
    </source>
</evidence>
<dbReference type="GO" id="GO:0005576">
    <property type="term" value="C:extracellular region"/>
    <property type="evidence" value="ECO:0007669"/>
    <property type="project" value="TreeGrafter"/>
</dbReference>
<evidence type="ECO:0000313" key="10">
    <source>
        <dbReference type="EMBL" id="RXI00954.1"/>
    </source>
</evidence>
<evidence type="ECO:0000256" key="4">
    <source>
        <dbReference type="ARBA" id="ARBA00010858"/>
    </source>
</evidence>
<dbReference type="Proteomes" id="UP000290289">
    <property type="component" value="Chromosome 4"/>
</dbReference>